<dbReference type="EMBL" id="CP002525">
    <property type="protein sequence ID" value="ADX98122.1"/>
    <property type="molecule type" value="Genomic_DNA"/>
</dbReference>
<accession>F0QRK2</accession>
<feature type="signal peptide" evidence="1">
    <location>
        <begin position="1"/>
        <end position="19"/>
    </location>
</feature>
<sequence length="71" mass="7646">MTLLSKILMGLLLAGSSISIVTGGYVSNTQNSSNQGDILVKVNLPKEHKNGASGKYVMTLKFEIDYSKKVN</sequence>
<gene>
    <name evidence="2" type="ordered locus">MSU_0590</name>
</gene>
<keyword evidence="3" id="KW-1185">Reference proteome</keyword>
<evidence type="ECO:0000313" key="3">
    <source>
        <dbReference type="Proteomes" id="UP000007484"/>
    </source>
</evidence>
<proteinExistence type="predicted"/>
<dbReference type="HOGENOM" id="CLU_2735748_0_0_14"/>
<dbReference type="KEGG" id="mss:MSU_0590"/>
<protein>
    <submittedName>
        <fullName evidence="2">Uncharacterized protein</fullName>
    </submittedName>
</protein>
<organism evidence="2 3">
    <name type="scientific">Mycoplasma suis (strain Illinois)</name>
    <dbReference type="NCBI Taxonomy" id="768700"/>
    <lineage>
        <taxon>Bacteria</taxon>
        <taxon>Bacillati</taxon>
        <taxon>Mycoplasmatota</taxon>
        <taxon>Mollicutes</taxon>
        <taxon>Mycoplasmataceae</taxon>
        <taxon>Mycoplasma</taxon>
    </lineage>
</organism>
<name>F0QRK2_MYCSL</name>
<reference evidence="2 3" key="1">
    <citation type="journal article" date="2011" name="J. Bacteriol.">
        <title>Complete genome sequences of two hemotropic Mycoplasmas, Mycoplasma haemofelis strain Ohio2 and Mycoplasma suis strain Illinois.</title>
        <authorList>
            <person name="Messick J.B."/>
            <person name="Santos A.P."/>
            <person name="Guimaraes A.M."/>
        </authorList>
    </citation>
    <scope>NUCLEOTIDE SEQUENCE [LARGE SCALE GENOMIC DNA]</scope>
    <source>
        <strain evidence="2 3">Illinois</strain>
    </source>
</reference>
<evidence type="ECO:0000256" key="1">
    <source>
        <dbReference type="SAM" id="SignalP"/>
    </source>
</evidence>
<keyword evidence="1" id="KW-0732">Signal</keyword>
<dbReference type="Proteomes" id="UP000007484">
    <property type="component" value="Chromosome"/>
</dbReference>
<dbReference type="STRING" id="768700.MSU_0590"/>
<dbReference type="RefSeq" id="WP_013609238.1">
    <property type="nucleotide sequence ID" value="NC_015155.1"/>
</dbReference>
<dbReference type="AlphaFoldDB" id="F0QRK2"/>
<feature type="chain" id="PRO_5003254520" evidence="1">
    <location>
        <begin position="20"/>
        <end position="71"/>
    </location>
</feature>
<evidence type="ECO:0000313" key="2">
    <source>
        <dbReference type="EMBL" id="ADX98122.1"/>
    </source>
</evidence>